<dbReference type="GO" id="GO:0050568">
    <property type="term" value="F:protein-glutamine glutaminase activity"/>
    <property type="evidence" value="ECO:0007669"/>
    <property type="project" value="UniProtKB-UniRule"/>
</dbReference>
<dbReference type="PANTHER" id="PTHR42872">
    <property type="entry name" value="PROTEIN-GLUTAMATE METHYLESTERASE/PROTEIN-GLUTAMINE GLUTAMINASE"/>
    <property type="match status" value="1"/>
</dbReference>
<comment type="function">
    <text evidence="4">Involved in chemotaxis. Part of a chemotaxis signal transduction system that modulates chemotaxis in response to various stimuli. Catalyzes the demethylation of specific methylglutamate residues introduced into the chemoreceptors (methyl-accepting chemotaxis proteins or MCP) by CheR. Also mediates the irreversible deamidation of specific glutamine residues to glutamic acid.</text>
</comment>
<comment type="PTM">
    <text evidence="4">Phosphorylated by CheA. Phosphorylation of the N-terminal regulatory domain activates the methylesterase activity.</text>
</comment>
<dbReference type="SUPFAM" id="SSF52738">
    <property type="entry name" value="Methylesterase CheB, C-terminal domain"/>
    <property type="match status" value="1"/>
</dbReference>
<evidence type="ECO:0000256" key="6">
    <source>
        <dbReference type="PROSITE-ProRule" id="PRU00169"/>
    </source>
</evidence>
<dbReference type="GO" id="GO:0008168">
    <property type="term" value="F:methyltransferase activity"/>
    <property type="evidence" value="ECO:0007669"/>
    <property type="project" value="UniProtKB-KW"/>
</dbReference>
<evidence type="ECO:0000256" key="1">
    <source>
        <dbReference type="ARBA" id="ARBA00022500"/>
    </source>
</evidence>
<dbReference type="Pfam" id="PF00072">
    <property type="entry name" value="Response_reg"/>
    <property type="match status" value="1"/>
</dbReference>
<comment type="domain">
    <text evidence="4">Contains a C-terminal catalytic domain, and an N-terminal region which modulates catalytic activity.</text>
</comment>
<keyword evidence="11" id="KW-1185">Reference proteome</keyword>
<accession>A0A9J6PBI9</accession>
<reference evidence="10" key="1">
    <citation type="submission" date="2022-06" db="EMBL/GenBank/DDBJ databases">
        <title>Isolation and Genomics of Futiania mangrovii gen. nov., sp. nov., a Rare and Metabolically-versatile member in the Class Alphaproteobacteria.</title>
        <authorList>
            <person name="Liu L."/>
            <person name="Huang W.-C."/>
            <person name="Pan J."/>
            <person name="Li J."/>
            <person name="Huang Y."/>
            <person name="Du H."/>
            <person name="Liu Y."/>
            <person name="Li M."/>
        </authorList>
    </citation>
    <scope>NUCLEOTIDE SEQUENCE</scope>
    <source>
        <strain evidence="10">FT118</strain>
    </source>
</reference>
<gene>
    <name evidence="4 10" type="primary">cheB</name>
    <name evidence="10" type="ORF">NJQ99_00660</name>
</gene>
<sequence length="364" mass="36879">MIVDDSAIVRGLISRWIDAEPDMTVAAHACNGAQAVRRAAEGGIDVILLDIEMPVMDGLAALSHLAEAGAGARVIMASSLTERHARISFRALAMGAADIVPKPSSVRKGDAETFRADLVGKVRAHGRASRSPGSPQPAQPHAAAACGTRPSAAPAPAWPEVLAIGGSTGGPQALFTLFADFPLARQVPVVIAQHMPPTFTAMLARHLGAISGLPCAEGAEGIPLVPGRIHVAPGGRHMRVRRQGGRLVLAISDDPPVNFCRPAVDPLFESVATAAGARGSAIVLTGMGTDGRAGACAIRAAGGAVVVQDQATSVIWGMPGAVAAAGAADGVFPISELGRGLADLLSGRARASGAADSSRLEPLP</sequence>
<dbReference type="AlphaFoldDB" id="A0A9J6PBI9"/>
<dbReference type="PROSITE" id="PS50122">
    <property type="entry name" value="CHEB"/>
    <property type="match status" value="1"/>
</dbReference>
<dbReference type="EMBL" id="JAMZFT010000001">
    <property type="protein sequence ID" value="MCP1334915.1"/>
    <property type="molecule type" value="Genomic_DNA"/>
</dbReference>
<evidence type="ECO:0000256" key="7">
    <source>
        <dbReference type="SAM" id="MobiDB-lite"/>
    </source>
</evidence>
<keyword evidence="10" id="KW-0489">Methyltransferase</keyword>
<dbReference type="NCBIfam" id="NF001965">
    <property type="entry name" value="PRK00742.1"/>
    <property type="match status" value="1"/>
</dbReference>
<evidence type="ECO:0000259" key="8">
    <source>
        <dbReference type="PROSITE" id="PS50110"/>
    </source>
</evidence>
<dbReference type="CDD" id="cd17541">
    <property type="entry name" value="REC_CheB-like"/>
    <property type="match status" value="1"/>
</dbReference>
<comment type="catalytic activity">
    <reaction evidence="3 4">
        <text>[protein]-L-glutamate 5-O-methyl ester + H2O = L-glutamyl-[protein] + methanol + H(+)</text>
        <dbReference type="Rhea" id="RHEA:23236"/>
        <dbReference type="Rhea" id="RHEA-COMP:10208"/>
        <dbReference type="Rhea" id="RHEA-COMP:10311"/>
        <dbReference type="ChEBI" id="CHEBI:15377"/>
        <dbReference type="ChEBI" id="CHEBI:15378"/>
        <dbReference type="ChEBI" id="CHEBI:17790"/>
        <dbReference type="ChEBI" id="CHEBI:29973"/>
        <dbReference type="ChEBI" id="CHEBI:82795"/>
        <dbReference type="EC" id="3.1.1.61"/>
    </reaction>
</comment>
<feature type="active site" evidence="4 5">
    <location>
        <position position="290"/>
    </location>
</feature>
<protein>
    <recommendedName>
        <fullName evidence="4">Protein-glutamate methylesterase/protein-glutamine glutaminase</fullName>
        <ecNumber evidence="4">3.1.1.61</ecNumber>
        <ecNumber evidence="4">3.5.1.44</ecNumber>
    </recommendedName>
</protein>
<dbReference type="InterPro" id="IPR000673">
    <property type="entry name" value="Sig_transdc_resp-reg_Me-estase"/>
</dbReference>
<dbReference type="HAMAP" id="MF_00099">
    <property type="entry name" value="CheB_chemtxs"/>
    <property type="match status" value="1"/>
</dbReference>
<keyword evidence="4 6" id="KW-0597">Phosphoprotein</keyword>
<feature type="active site" evidence="4 5">
    <location>
        <position position="167"/>
    </location>
</feature>
<feature type="domain" description="Response regulatory" evidence="8">
    <location>
        <begin position="1"/>
        <end position="117"/>
    </location>
</feature>
<comment type="caution">
    <text evidence="10">The sequence shown here is derived from an EMBL/GenBank/DDBJ whole genome shotgun (WGS) entry which is preliminary data.</text>
</comment>
<dbReference type="RefSeq" id="WP_269332049.1">
    <property type="nucleotide sequence ID" value="NZ_JAMZFT010000001.1"/>
</dbReference>
<dbReference type="SUPFAM" id="SSF52172">
    <property type="entry name" value="CheY-like"/>
    <property type="match status" value="1"/>
</dbReference>
<proteinExistence type="inferred from homology"/>
<dbReference type="EC" id="3.1.1.61" evidence="4"/>
<keyword evidence="10" id="KW-0808">Transferase</keyword>
<dbReference type="Gene3D" id="3.40.50.180">
    <property type="entry name" value="Methylesterase CheB, C-terminal domain"/>
    <property type="match status" value="1"/>
</dbReference>
<dbReference type="GO" id="GO:0032259">
    <property type="term" value="P:methylation"/>
    <property type="evidence" value="ECO:0007669"/>
    <property type="project" value="UniProtKB-KW"/>
</dbReference>
<dbReference type="Pfam" id="PF01339">
    <property type="entry name" value="CheB_methylest"/>
    <property type="match status" value="1"/>
</dbReference>
<dbReference type="Gene3D" id="3.40.50.2300">
    <property type="match status" value="1"/>
</dbReference>
<evidence type="ECO:0000259" key="9">
    <source>
        <dbReference type="PROSITE" id="PS50122"/>
    </source>
</evidence>
<feature type="domain" description="CheB-type methylesterase" evidence="9">
    <location>
        <begin position="154"/>
        <end position="348"/>
    </location>
</feature>
<feature type="active site" evidence="4 5">
    <location>
        <position position="194"/>
    </location>
</feature>
<dbReference type="SMART" id="SM00448">
    <property type="entry name" value="REC"/>
    <property type="match status" value="1"/>
</dbReference>
<evidence type="ECO:0000256" key="4">
    <source>
        <dbReference type="HAMAP-Rule" id="MF_00099"/>
    </source>
</evidence>
<dbReference type="GO" id="GO:0005737">
    <property type="term" value="C:cytoplasm"/>
    <property type="evidence" value="ECO:0007669"/>
    <property type="project" value="UniProtKB-SubCell"/>
</dbReference>
<evidence type="ECO:0000313" key="11">
    <source>
        <dbReference type="Proteomes" id="UP001055804"/>
    </source>
</evidence>
<dbReference type="GO" id="GO:0006935">
    <property type="term" value="P:chemotaxis"/>
    <property type="evidence" value="ECO:0007669"/>
    <property type="project" value="UniProtKB-UniRule"/>
</dbReference>
<evidence type="ECO:0000256" key="2">
    <source>
        <dbReference type="ARBA" id="ARBA00022801"/>
    </source>
</evidence>
<dbReference type="InterPro" id="IPR008248">
    <property type="entry name" value="CheB-like"/>
</dbReference>
<organism evidence="10 11">
    <name type="scientific">Futiania mangrovi</name>
    <dbReference type="NCBI Taxonomy" id="2959716"/>
    <lineage>
        <taxon>Bacteria</taxon>
        <taxon>Pseudomonadati</taxon>
        <taxon>Pseudomonadota</taxon>
        <taxon>Alphaproteobacteria</taxon>
        <taxon>Futianiales</taxon>
        <taxon>Futianiaceae</taxon>
        <taxon>Futiania</taxon>
    </lineage>
</organism>
<dbReference type="InterPro" id="IPR035909">
    <property type="entry name" value="CheB_C"/>
</dbReference>
<keyword evidence="2 4" id="KW-0378">Hydrolase</keyword>
<dbReference type="InterPro" id="IPR001789">
    <property type="entry name" value="Sig_transdc_resp-reg_receiver"/>
</dbReference>
<comment type="similarity">
    <text evidence="4">Belongs to the CheB family.</text>
</comment>
<dbReference type="PROSITE" id="PS50110">
    <property type="entry name" value="RESPONSE_REGULATORY"/>
    <property type="match status" value="1"/>
</dbReference>
<evidence type="ECO:0000256" key="3">
    <source>
        <dbReference type="ARBA" id="ARBA00048267"/>
    </source>
</evidence>
<dbReference type="InterPro" id="IPR011006">
    <property type="entry name" value="CheY-like_superfamily"/>
</dbReference>
<dbReference type="GO" id="GO:0000156">
    <property type="term" value="F:phosphorelay response regulator activity"/>
    <property type="evidence" value="ECO:0007669"/>
    <property type="project" value="InterPro"/>
</dbReference>
<evidence type="ECO:0000256" key="5">
    <source>
        <dbReference type="PROSITE-ProRule" id="PRU00050"/>
    </source>
</evidence>
<comment type="subcellular location">
    <subcellularLocation>
        <location evidence="4">Cytoplasm</location>
    </subcellularLocation>
</comment>
<comment type="catalytic activity">
    <reaction evidence="4">
        <text>L-glutaminyl-[protein] + H2O = L-glutamyl-[protein] + NH4(+)</text>
        <dbReference type="Rhea" id="RHEA:16441"/>
        <dbReference type="Rhea" id="RHEA-COMP:10207"/>
        <dbReference type="Rhea" id="RHEA-COMP:10208"/>
        <dbReference type="ChEBI" id="CHEBI:15377"/>
        <dbReference type="ChEBI" id="CHEBI:28938"/>
        <dbReference type="ChEBI" id="CHEBI:29973"/>
        <dbReference type="ChEBI" id="CHEBI:30011"/>
        <dbReference type="EC" id="3.5.1.44"/>
    </reaction>
</comment>
<dbReference type="PIRSF" id="PIRSF000876">
    <property type="entry name" value="RR_chemtxs_CheB"/>
    <property type="match status" value="1"/>
</dbReference>
<dbReference type="CDD" id="cd16432">
    <property type="entry name" value="CheB_Rec"/>
    <property type="match status" value="1"/>
</dbReference>
<dbReference type="Proteomes" id="UP001055804">
    <property type="component" value="Unassembled WGS sequence"/>
</dbReference>
<keyword evidence="4" id="KW-0963">Cytoplasm</keyword>
<keyword evidence="1 4" id="KW-0145">Chemotaxis</keyword>
<feature type="region of interest" description="Disordered" evidence="7">
    <location>
        <begin position="124"/>
        <end position="151"/>
    </location>
</feature>
<name>A0A9J6PBI9_9PROT</name>
<dbReference type="GO" id="GO:0008984">
    <property type="term" value="F:protein-glutamate methylesterase activity"/>
    <property type="evidence" value="ECO:0007669"/>
    <property type="project" value="UniProtKB-UniRule"/>
</dbReference>
<evidence type="ECO:0000313" key="10">
    <source>
        <dbReference type="EMBL" id="MCP1334915.1"/>
    </source>
</evidence>
<dbReference type="PANTHER" id="PTHR42872:SF3">
    <property type="entry name" value="PROTEIN-GLUTAMATE METHYLESTERASE_PROTEIN-GLUTAMINE GLUTAMINASE 1"/>
    <property type="match status" value="1"/>
</dbReference>
<dbReference type="EC" id="3.5.1.44" evidence="4"/>
<feature type="modified residue" description="4-aspartylphosphate" evidence="4 6">
    <location>
        <position position="50"/>
    </location>
</feature>